<dbReference type="PANTHER" id="PTHR11035">
    <property type="entry name" value="VERY-LONG-CHAIN (3R)-3-HYDROXYACYL-COA DEHYDRATASE"/>
    <property type="match status" value="1"/>
</dbReference>
<keyword evidence="7 14" id="KW-0276">Fatty acid metabolism</keyword>
<keyword evidence="14" id="KW-0256">Endoplasmic reticulum</keyword>
<evidence type="ECO:0000256" key="4">
    <source>
        <dbReference type="ARBA" id="ARBA00013122"/>
    </source>
</evidence>
<keyword evidence="5 14" id="KW-0444">Lipid biosynthesis</keyword>
<evidence type="ECO:0000256" key="6">
    <source>
        <dbReference type="ARBA" id="ARBA00022692"/>
    </source>
</evidence>
<reference evidence="15" key="1">
    <citation type="submission" date="2023-10" db="EMBL/GenBank/DDBJ databases">
        <title>Genome assembly of Pristionchus species.</title>
        <authorList>
            <person name="Yoshida K."/>
            <person name="Sommer R.J."/>
        </authorList>
    </citation>
    <scope>NUCLEOTIDE SEQUENCE</scope>
    <source>
        <strain evidence="15">RS0144</strain>
    </source>
</reference>
<evidence type="ECO:0000313" key="15">
    <source>
        <dbReference type="EMBL" id="GMS90354.1"/>
    </source>
</evidence>
<dbReference type="Proteomes" id="UP001432027">
    <property type="component" value="Unassembled WGS sequence"/>
</dbReference>
<dbReference type="PANTHER" id="PTHR11035:SF3">
    <property type="entry name" value="VERY-LONG-CHAIN (3R)-3-HYDROXYACYL-COA DEHYDRATASE"/>
    <property type="match status" value="1"/>
</dbReference>
<evidence type="ECO:0000256" key="12">
    <source>
        <dbReference type="ARBA" id="ARBA00023239"/>
    </source>
</evidence>
<comment type="function">
    <text evidence="14">Catalyzes the third of the four reactions of the long-chain fatty acids elongation cycle. This endoplasmic reticulum-bound enzymatic process, allows the addition of two carbons to the chain of long- and very long-chain fatty acids/VLCFAs per cycle. This enzyme catalyzes the dehydration of the 3-hydroxyacyl-CoA intermediate into trans-2,3-enoyl-CoA, within each cycle of fatty acid elongation. Thereby, it participates to the production of VLCFAs of different chain lengths that are involved in multiple biological processes as precursors of membrane lipids and lipid mediators.</text>
</comment>
<organism evidence="15 16">
    <name type="scientific">Pristionchus entomophagus</name>
    <dbReference type="NCBI Taxonomy" id="358040"/>
    <lineage>
        <taxon>Eukaryota</taxon>
        <taxon>Metazoa</taxon>
        <taxon>Ecdysozoa</taxon>
        <taxon>Nematoda</taxon>
        <taxon>Chromadorea</taxon>
        <taxon>Rhabditida</taxon>
        <taxon>Rhabditina</taxon>
        <taxon>Diplogasteromorpha</taxon>
        <taxon>Diplogasteroidea</taxon>
        <taxon>Neodiplogasteridae</taxon>
        <taxon>Pristionchus</taxon>
    </lineage>
</organism>
<dbReference type="Pfam" id="PF04387">
    <property type="entry name" value="PTPLA"/>
    <property type="match status" value="1"/>
</dbReference>
<dbReference type="AlphaFoldDB" id="A0AAV5TCB1"/>
<comment type="catalytic activity">
    <reaction evidence="13 14">
        <text>a very-long-chain (3R)-3-hydroxyacyl-CoA = a very-long-chain (2E)-enoyl-CoA + H2O</text>
        <dbReference type="Rhea" id="RHEA:45812"/>
        <dbReference type="ChEBI" id="CHEBI:15377"/>
        <dbReference type="ChEBI" id="CHEBI:83728"/>
        <dbReference type="ChEBI" id="CHEBI:85440"/>
        <dbReference type="EC" id="4.2.1.134"/>
    </reaction>
</comment>
<comment type="similarity">
    <text evidence="3 14">Belongs to the very long-chain fatty acids dehydratase HACD family.</text>
</comment>
<name>A0AAV5TCB1_9BILA</name>
<dbReference type="GO" id="GO:0005789">
    <property type="term" value="C:endoplasmic reticulum membrane"/>
    <property type="evidence" value="ECO:0007669"/>
    <property type="project" value="UniProtKB-SubCell"/>
</dbReference>
<dbReference type="GO" id="GO:0042761">
    <property type="term" value="P:very long-chain fatty acid biosynthetic process"/>
    <property type="evidence" value="ECO:0007669"/>
    <property type="project" value="TreeGrafter"/>
</dbReference>
<comment type="subcellular location">
    <subcellularLocation>
        <location evidence="14">Endoplasmic reticulum membrane</location>
        <topology evidence="14">Multi-pass membrane protein</topology>
    </subcellularLocation>
    <subcellularLocation>
        <location evidence="1">Membrane</location>
        <topology evidence="1">Multi-pass membrane protein</topology>
    </subcellularLocation>
</comment>
<protein>
    <recommendedName>
        <fullName evidence="4 14">Very-long-chain (3R)-3-hydroxyacyl-CoA dehydratase</fullName>
        <ecNumber evidence="4 14">4.2.1.134</ecNumber>
    </recommendedName>
</protein>
<keyword evidence="10 14" id="KW-0472">Membrane</keyword>
<gene>
    <name evidence="15" type="ORF">PENTCL1PPCAC_12529</name>
</gene>
<keyword evidence="11 14" id="KW-0275">Fatty acid biosynthesis</keyword>
<dbReference type="GO" id="GO:0030148">
    <property type="term" value="P:sphingolipid biosynthetic process"/>
    <property type="evidence" value="ECO:0007669"/>
    <property type="project" value="TreeGrafter"/>
</dbReference>
<keyword evidence="9 14" id="KW-0443">Lipid metabolism</keyword>
<evidence type="ECO:0000256" key="3">
    <source>
        <dbReference type="ARBA" id="ARBA00007811"/>
    </source>
</evidence>
<dbReference type="GO" id="GO:0102158">
    <property type="term" value="F:very-long-chain (3R)-3-hydroxyacyl-CoA dehydratase activity"/>
    <property type="evidence" value="ECO:0007669"/>
    <property type="project" value="UniProtKB-EC"/>
</dbReference>
<evidence type="ECO:0000256" key="10">
    <source>
        <dbReference type="ARBA" id="ARBA00023136"/>
    </source>
</evidence>
<accession>A0AAV5TCB1</accession>
<evidence type="ECO:0000256" key="9">
    <source>
        <dbReference type="ARBA" id="ARBA00023098"/>
    </source>
</evidence>
<dbReference type="InterPro" id="IPR007482">
    <property type="entry name" value="Tyr_Pase-like_PTPLA"/>
</dbReference>
<comment type="caution">
    <text evidence="15">The sequence shown here is derived from an EMBL/GenBank/DDBJ whole genome shotgun (WGS) entry which is preliminary data.</text>
</comment>
<dbReference type="EC" id="4.2.1.134" evidence="4 14"/>
<evidence type="ECO:0000256" key="13">
    <source>
        <dbReference type="ARBA" id="ARBA00036671"/>
    </source>
</evidence>
<proteinExistence type="inferred from homology"/>
<keyword evidence="16" id="KW-1185">Reference proteome</keyword>
<keyword evidence="8 14" id="KW-1133">Transmembrane helix</keyword>
<keyword evidence="6 14" id="KW-0812">Transmembrane</keyword>
<sequence>IPPNLRMPRLSGVYLFTYCALQTVIHLVLVARTAQLFLAGNFEWLAVSDLAFLGTLLQIVDVIHCLIGLTKGNVPTSLVQIFGRFTMLWILHNCPETRDSTPAALILIVYALVEPCRYPYYGFNALGFEIYPLMWLRYSAFLPLYPAGLSLEAINIALAIPYYYRTYQTVLYGIPLNAGVLMGGFLLLVFPFIARFLLFHMLKQRKSKLGGDQPKKAKKN</sequence>
<evidence type="ECO:0000256" key="5">
    <source>
        <dbReference type="ARBA" id="ARBA00022516"/>
    </source>
</evidence>
<evidence type="ECO:0000256" key="7">
    <source>
        <dbReference type="ARBA" id="ARBA00022832"/>
    </source>
</evidence>
<feature type="transmembrane region" description="Helical" evidence="14">
    <location>
        <begin position="176"/>
        <end position="198"/>
    </location>
</feature>
<feature type="non-terminal residue" evidence="15">
    <location>
        <position position="1"/>
    </location>
</feature>
<keyword evidence="12 14" id="KW-0456">Lyase</keyword>
<evidence type="ECO:0000256" key="8">
    <source>
        <dbReference type="ARBA" id="ARBA00022989"/>
    </source>
</evidence>
<evidence type="ECO:0000256" key="11">
    <source>
        <dbReference type="ARBA" id="ARBA00023160"/>
    </source>
</evidence>
<evidence type="ECO:0000313" key="16">
    <source>
        <dbReference type="Proteomes" id="UP001432027"/>
    </source>
</evidence>
<evidence type="ECO:0000256" key="14">
    <source>
        <dbReference type="RuleBase" id="RU363109"/>
    </source>
</evidence>
<comment type="caution">
    <text evidence="14">Lacks conserved residue(s) required for the propagation of feature annotation.</text>
</comment>
<feature type="transmembrane region" description="Helical" evidence="14">
    <location>
        <begin position="50"/>
        <end position="69"/>
    </location>
</feature>
<evidence type="ECO:0000256" key="2">
    <source>
        <dbReference type="ARBA" id="ARBA00005194"/>
    </source>
</evidence>
<feature type="transmembrane region" description="Helical" evidence="14">
    <location>
        <begin position="144"/>
        <end position="164"/>
    </location>
</feature>
<dbReference type="GO" id="GO:0030497">
    <property type="term" value="P:fatty acid elongation"/>
    <property type="evidence" value="ECO:0007669"/>
    <property type="project" value="TreeGrafter"/>
</dbReference>
<feature type="transmembrane region" description="Helical" evidence="14">
    <location>
        <begin position="12"/>
        <end position="30"/>
    </location>
</feature>
<evidence type="ECO:0000256" key="1">
    <source>
        <dbReference type="ARBA" id="ARBA00004141"/>
    </source>
</evidence>
<dbReference type="EMBL" id="BTSX01000003">
    <property type="protein sequence ID" value="GMS90354.1"/>
    <property type="molecule type" value="Genomic_DNA"/>
</dbReference>
<comment type="pathway">
    <text evidence="2 14">Lipid metabolism; fatty acid biosynthesis.</text>
</comment>